<dbReference type="InterPro" id="IPR005828">
    <property type="entry name" value="MFS_sugar_transport-like"/>
</dbReference>
<dbReference type="InterPro" id="IPR050814">
    <property type="entry name" value="Myo-inositol_Transporter"/>
</dbReference>
<keyword evidence="3 7" id="KW-0813">Transport</keyword>
<evidence type="ECO:0000259" key="10">
    <source>
        <dbReference type="PROSITE" id="PS50850"/>
    </source>
</evidence>
<dbReference type="FunFam" id="1.20.1250.20:FF:000100">
    <property type="entry name" value="MFS sugar transporter, putative"/>
    <property type="match status" value="1"/>
</dbReference>
<dbReference type="PRINTS" id="PR00171">
    <property type="entry name" value="SUGRTRNSPORT"/>
</dbReference>
<dbReference type="STRING" id="41688.A0A2N3N9S8"/>
<dbReference type="VEuPathDB" id="FungiDB:jhhlp_003771"/>
<dbReference type="GO" id="GO:0016020">
    <property type="term" value="C:membrane"/>
    <property type="evidence" value="ECO:0007669"/>
    <property type="project" value="UniProtKB-SubCell"/>
</dbReference>
<dbReference type="Pfam" id="PF00083">
    <property type="entry name" value="Sugar_tr"/>
    <property type="match status" value="1"/>
</dbReference>
<dbReference type="GO" id="GO:0015798">
    <property type="term" value="P:myo-inositol transport"/>
    <property type="evidence" value="ECO:0007669"/>
    <property type="project" value="UniProtKB-ARBA"/>
</dbReference>
<name>A0A2N3N9S8_9PEZI</name>
<dbReference type="OrthoDB" id="5290825at2759"/>
<keyword evidence="12" id="KW-1185">Reference proteome</keyword>
<dbReference type="GO" id="GO:0022857">
    <property type="term" value="F:transmembrane transporter activity"/>
    <property type="evidence" value="ECO:0007669"/>
    <property type="project" value="InterPro"/>
</dbReference>
<feature type="transmembrane region" description="Helical" evidence="9">
    <location>
        <begin position="245"/>
        <end position="267"/>
    </location>
</feature>
<evidence type="ECO:0000256" key="8">
    <source>
        <dbReference type="SAM" id="MobiDB-lite"/>
    </source>
</evidence>
<feature type="region of interest" description="Disordered" evidence="8">
    <location>
        <begin position="1"/>
        <end position="35"/>
    </location>
</feature>
<comment type="similarity">
    <text evidence="2 7">Belongs to the major facilitator superfamily. Sugar transporter (TC 2.A.1.1) family.</text>
</comment>
<dbReference type="NCBIfam" id="TIGR00879">
    <property type="entry name" value="SP"/>
    <property type="match status" value="1"/>
</dbReference>
<evidence type="ECO:0000313" key="11">
    <source>
        <dbReference type="EMBL" id="PKS09157.1"/>
    </source>
</evidence>
<feature type="transmembrane region" description="Helical" evidence="9">
    <location>
        <begin position="211"/>
        <end position="233"/>
    </location>
</feature>
<sequence>MSNQSKRDSDEESPHWSVSSRQATREEKNVPGATSLSAKLQNPLIGLTHDEVLQDVDNFVDMKGLGDHREEFRKGGLLAQSINSPGAFEELPLLTQEDKVILRREESHRWHQPFMLYFLCGLCAGSAIVQGMDQTAVNGAQQFYYDEFQIYDPLMQGLLNGAPYVCSALIGCWTNAPLNKYFGRRGTIFISCFIATVAGFWQAAANNWYNLLIARFALGFAVGAKSSTTPVYAAESAPKSIRGALTMMWQMWTAFGIMLGFVASVAFQRTDFLGANTQWRWMLGSTSIPPLIVMAQVYLCPESPRWYMEKGRYDKAFRSICRLRHSKIQAARDMYYAHKLLEIETGQRAGRNLLKEFFTVRRNRRAAQSSWFVMFMQQFCGVNVIAYYSTAIFEAAGYSRSQALLVSLGTGAVNFLFAIPAIYTIDTFGRRNLLLVTFPLMSICLFFTGFSFYITNVQAQLACVATGIYVFMAVYSPGEGPVPFTYSAEAFPLHIRDIGMSSATAITWGFNFIISFTWPQLQKSFGPTGAFCWYAAWNIIGWVFAYFLLPETKNLTLEELDMVFGISNRQHAKYFMKKLPWYLNKYILRRDVTPMPELYEFDTRADETAEKQGPMSSHALDRASS</sequence>
<feature type="transmembrane region" description="Helical" evidence="9">
    <location>
        <begin position="530"/>
        <end position="549"/>
    </location>
</feature>
<feature type="transmembrane region" description="Helical" evidence="9">
    <location>
        <begin position="403"/>
        <end position="425"/>
    </location>
</feature>
<organism evidence="11 12">
    <name type="scientific">Lomentospora prolificans</name>
    <dbReference type="NCBI Taxonomy" id="41688"/>
    <lineage>
        <taxon>Eukaryota</taxon>
        <taxon>Fungi</taxon>
        <taxon>Dikarya</taxon>
        <taxon>Ascomycota</taxon>
        <taxon>Pezizomycotina</taxon>
        <taxon>Sordariomycetes</taxon>
        <taxon>Hypocreomycetidae</taxon>
        <taxon>Microascales</taxon>
        <taxon>Microascaceae</taxon>
        <taxon>Lomentospora</taxon>
    </lineage>
</organism>
<evidence type="ECO:0000256" key="5">
    <source>
        <dbReference type="ARBA" id="ARBA00022989"/>
    </source>
</evidence>
<keyword evidence="4 9" id="KW-0812">Transmembrane</keyword>
<dbReference type="InterPro" id="IPR036259">
    <property type="entry name" value="MFS_trans_sf"/>
</dbReference>
<dbReference type="Proteomes" id="UP000233524">
    <property type="component" value="Unassembled WGS sequence"/>
</dbReference>
<evidence type="ECO:0000256" key="9">
    <source>
        <dbReference type="SAM" id="Phobius"/>
    </source>
</evidence>
<keyword evidence="5 9" id="KW-1133">Transmembrane helix</keyword>
<dbReference type="SUPFAM" id="SSF103473">
    <property type="entry name" value="MFS general substrate transporter"/>
    <property type="match status" value="1"/>
</dbReference>
<dbReference type="InterPro" id="IPR020846">
    <property type="entry name" value="MFS_dom"/>
</dbReference>
<feature type="domain" description="Major facilitator superfamily (MFS) profile" evidence="10">
    <location>
        <begin position="119"/>
        <end position="553"/>
    </location>
</feature>
<comment type="subcellular location">
    <subcellularLocation>
        <location evidence="1">Membrane</location>
        <topology evidence="1">Multi-pass membrane protein</topology>
    </subcellularLocation>
</comment>
<dbReference type="Gene3D" id="1.20.1250.20">
    <property type="entry name" value="MFS general substrate transporter like domains"/>
    <property type="match status" value="1"/>
</dbReference>
<dbReference type="PANTHER" id="PTHR48020:SF26">
    <property type="entry name" value="MYO-INOSITOL TRANSPORTER, PUTATIVE (AFU_ORTHOLOGUE AFUA_4G01560)-RELATED"/>
    <property type="match status" value="1"/>
</dbReference>
<evidence type="ECO:0000256" key="2">
    <source>
        <dbReference type="ARBA" id="ARBA00010992"/>
    </source>
</evidence>
<dbReference type="EMBL" id="NLAX01000010">
    <property type="protein sequence ID" value="PKS09157.1"/>
    <property type="molecule type" value="Genomic_DNA"/>
</dbReference>
<evidence type="ECO:0000313" key="12">
    <source>
        <dbReference type="Proteomes" id="UP000233524"/>
    </source>
</evidence>
<accession>A0A2N3N9S8</accession>
<comment type="caution">
    <text evidence="11">The sequence shown here is derived from an EMBL/GenBank/DDBJ whole genome shotgun (WGS) entry which is preliminary data.</text>
</comment>
<dbReference type="GO" id="GO:0015791">
    <property type="term" value="P:polyol transmembrane transport"/>
    <property type="evidence" value="ECO:0007669"/>
    <property type="project" value="UniProtKB-ARBA"/>
</dbReference>
<feature type="transmembrane region" description="Helical" evidence="9">
    <location>
        <begin position="114"/>
        <end position="133"/>
    </location>
</feature>
<evidence type="ECO:0000256" key="7">
    <source>
        <dbReference type="RuleBase" id="RU003346"/>
    </source>
</evidence>
<dbReference type="PROSITE" id="PS50850">
    <property type="entry name" value="MFS"/>
    <property type="match status" value="1"/>
</dbReference>
<feature type="transmembrane region" description="Helical" evidence="9">
    <location>
        <begin position="186"/>
        <end position="205"/>
    </location>
</feature>
<evidence type="ECO:0000256" key="4">
    <source>
        <dbReference type="ARBA" id="ARBA00022692"/>
    </source>
</evidence>
<gene>
    <name evidence="11" type="ORF">jhhlp_003771</name>
</gene>
<proteinExistence type="inferred from homology"/>
<dbReference type="AlphaFoldDB" id="A0A2N3N9S8"/>
<feature type="transmembrane region" description="Helical" evidence="9">
    <location>
        <begin position="498"/>
        <end position="518"/>
    </location>
</feature>
<dbReference type="InterPro" id="IPR003663">
    <property type="entry name" value="Sugar/inositol_transpt"/>
</dbReference>
<dbReference type="InParanoid" id="A0A2N3N9S8"/>
<feature type="transmembrane region" description="Helical" evidence="9">
    <location>
        <begin position="432"/>
        <end position="453"/>
    </location>
</feature>
<reference evidence="11 12" key="1">
    <citation type="journal article" date="2017" name="G3 (Bethesda)">
        <title>First Draft Genome Sequence of the Pathogenic Fungus Lomentospora prolificans (Formerly Scedosporium prolificans).</title>
        <authorList>
            <person name="Luo R."/>
            <person name="Zimin A."/>
            <person name="Workman R."/>
            <person name="Fan Y."/>
            <person name="Pertea G."/>
            <person name="Grossman N."/>
            <person name="Wear M.P."/>
            <person name="Jia B."/>
            <person name="Miller H."/>
            <person name="Casadevall A."/>
            <person name="Timp W."/>
            <person name="Zhang S.X."/>
            <person name="Salzberg S.L."/>
        </authorList>
    </citation>
    <scope>NUCLEOTIDE SEQUENCE [LARGE SCALE GENOMIC DNA]</scope>
    <source>
        <strain evidence="11 12">JHH-5317</strain>
    </source>
</reference>
<feature type="region of interest" description="Disordered" evidence="8">
    <location>
        <begin position="606"/>
        <end position="625"/>
    </location>
</feature>
<evidence type="ECO:0000256" key="3">
    <source>
        <dbReference type="ARBA" id="ARBA00022448"/>
    </source>
</evidence>
<dbReference type="PANTHER" id="PTHR48020">
    <property type="entry name" value="PROTON MYO-INOSITOL COTRANSPORTER"/>
    <property type="match status" value="1"/>
</dbReference>
<protein>
    <recommendedName>
        <fullName evidence="10">Major facilitator superfamily (MFS) profile domain-containing protein</fullName>
    </recommendedName>
</protein>
<keyword evidence="6 9" id="KW-0472">Membrane</keyword>
<evidence type="ECO:0000256" key="1">
    <source>
        <dbReference type="ARBA" id="ARBA00004141"/>
    </source>
</evidence>
<evidence type="ECO:0000256" key="6">
    <source>
        <dbReference type="ARBA" id="ARBA00023136"/>
    </source>
</evidence>
<feature type="transmembrane region" description="Helical" evidence="9">
    <location>
        <begin position="459"/>
        <end position="477"/>
    </location>
</feature>
<feature type="transmembrane region" description="Helical" evidence="9">
    <location>
        <begin position="371"/>
        <end position="391"/>
    </location>
</feature>
<feature type="compositionally biased region" description="Basic and acidic residues" evidence="8">
    <location>
        <begin position="1"/>
        <end position="14"/>
    </location>
</feature>